<dbReference type="NCBIfam" id="TIGR00229">
    <property type="entry name" value="sensory_box"/>
    <property type="match status" value="1"/>
</dbReference>
<proteinExistence type="predicted"/>
<dbReference type="InterPro" id="IPR000014">
    <property type="entry name" value="PAS"/>
</dbReference>
<dbReference type="SMART" id="SM00086">
    <property type="entry name" value="PAC"/>
    <property type="match status" value="1"/>
</dbReference>
<dbReference type="InterPro" id="IPR036890">
    <property type="entry name" value="HATPase_C_sf"/>
</dbReference>
<dbReference type="InterPro" id="IPR036457">
    <property type="entry name" value="PPM-type-like_dom_sf"/>
</dbReference>
<comment type="caution">
    <text evidence="3">The sequence shown here is derived from an EMBL/GenBank/DDBJ whole genome shotgun (WGS) entry which is preliminary data.</text>
</comment>
<protein>
    <recommendedName>
        <fullName evidence="2">PAC domain-containing protein</fullName>
    </recommendedName>
</protein>
<dbReference type="PROSITE" id="PS50113">
    <property type="entry name" value="PAC"/>
    <property type="match status" value="1"/>
</dbReference>
<dbReference type="InterPro" id="IPR003594">
    <property type="entry name" value="HATPase_dom"/>
</dbReference>
<dbReference type="InterPro" id="IPR003018">
    <property type="entry name" value="GAF"/>
</dbReference>
<evidence type="ECO:0000313" key="3">
    <source>
        <dbReference type="EMBL" id="GAA0634926.1"/>
    </source>
</evidence>
<dbReference type="Pfam" id="PF13581">
    <property type="entry name" value="HATPase_c_2"/>
    <property type="match status" value="1"/>
</dbReference>
<keyword evidence="4" id="KW-1185">Reference proteome</keyword>
<feature type="domain" description="PAC" evidence="2">
    <location>
        <begin position="357"/>
        <end position="409"/>
    </location>
</feature>
<evidence type="ECO:0000313" key="4">
    <source>
        <dbReference type="Proteomes" id="UP001500957"/>
    </source>
</evidence>
<dbReference type="InterPro" id="IPR035965">
    <property type="entry name" value="PAS-like_dom_sf"/>
</dbReference>
<dbReference type="CDD" id="cd00130">
    <property type="entry name" value="PAS"/>
    <property type="match status" value="1"/>
</dbReference>
<reference evidence="4" key="1">
    <citation type="journal article" date="2019" name="Int. J. Syst. Evol. Microbiol.">
        <title>The Global Catalogue of Microorganisms (GCM) 10K type strain sequencing project: providing services to taxonomists for standard genome sequencing and annotation.</title>
        <authorList>
            <consortium name="The Broad Institute Genomics Platform"/>
            <consortium name="The Broad Institute Genome Sequencing Center for Infectious Disease"/>
            <person name="Wu L."/>
            <person name="Ma J."/>
        </authorList>
    </citation>
    <scope>NUCLEOTIDE SEQUENCE [LARGE SCALE GENOMIC DNA]</scope>
    <source>
        <strain evidence="4">JCM 10671</strain>
    </source>
</reference>
<dbReference type="Pfam" id="PF13185">
    <property type="entry name" value="GAF_2"/>
    <property type="match status" value="3"/>
</dbReference>
<dbReference type="SMART" id="SM00065">
    <property type="entry name" value="GAF"/>
    <property type="match status" value="3"/>
</dbReference>
<dbReference type="Proteomes" id="UP001500957">
    <property type="component" value="Unassembled WGS sequence"/>
</dbReference>
<dbReference type="Gene3D" id="3.30.450.20">
    <property type="entry name" value="PAS domain"/>
    <property type="match status" value="1"/>
</dbReference>
<dbReference type="SUPFAM" id="SSF55781">
    <property type="entry name" value="GAF domain-like"/>
    <property type="match status" value="3"/>
</dbReference>
<dbReference type="SMART" id="SM00331">
    <property type="entry name" value="PP2C_SIG"/>
    <property type="match status" value="1"/>
</dbReference>
<accession>A0ABP3SE20</accession>
<name>A0ABP3SE20_9ACTN</name>
<dbReference type="InterPro" id="IPR013655">
    <property type="entry name" value="PAS_fold_3"/>
</dbReference>
<keyword evidence="1" id="KW-0378">Hydrolase</keyword>
<dbReference type="InterPro" id="IPR000700">
    <property type="entry name" value="PAS-assoc_C"/>
</dbReference>
<dbReference type="PANTHER" id="PTHR43156">
    <property type="entry name" value="STAGE II SPORULATION PROTEIN E-RELATED"/>
    <property type="match status" value="1"/>
</dbReference>
<dbReference type="Gene3D" id="2.10.70.100">
    <property type="match status" value="1"/>
</dbReference>
<dbReference type="Pfam" id="PF07228">
    <property type="entry name" value="SpoIIE"/>
    <property type="match status" value="1"/>
</dbReference>
<dbReference type="SUPFAM" id="SSF55785">
    <property type="entry name" value="PYP-like sensor domain (PAS domain)"/>
    <property type="match status" value="1"/>
</dbReference>
<evidence type="ECO:0000259" key="2">
    <source>
        <dbReference type="PROSITE" id="PS50113"/>
    </source>
</evidence>
<dbReference type="PANTHER" id="PTHR43156:SF2">
    <property type="entry name" value="STAGE II SPORULATION PROTEIN E"/>
    <property type="match status" value="1"/>
</dbReference>
<dbReference type="Gene3D" id="3.30.450.40">
    <property type="match status" value="3"/>
</dbReference>
<dbReference type="SUPFAM" id="SSF55874">
    <property type="entry name" value="ATPase domain of HSP90 chaperone/DNA topoisomerase II/histidine kinase"/>
    <property type="match status" value="1"/>
</dbReference>
<dbReference type="InterPro" id="IPR001610">
    <property type="entry name" value="PAC"/>
</dbReference>
<sequence>MRRADGADDDLDAAQLILSELVGNVVAHAPGPAVIELDWQPRHPTLTVADSGAGFVPVSTLPVDPLAEGGRGMFIVNALAQDVRIRSNGCGTRVEVDLPWSAPPRVPSSGSAEESLGPLRAVHRLALALQQSDGPPAFYDQAVATIVELLGVDRASLLLFDADGVCRFKAWRGLSAEYRQAVEGHSPWGPDDVDARPILVPDVAADPAWDPYRPTFDAEGIRALAFVPLVHRHRVVGKFMLYYRDPHEFDSAELAVAEVLASHVALALEKRAAEGDLARQQEHLQLALAAGDLGTWDWEISTGRLEWSPSLETIHGLPPGSFAGTFEAFHADVHPEDQPVVLAAVQAVLAGESDDHYAATFRVVRPDGTHRWVNASGQLLRDADGRPERLLGVCGDVTEQRRLLSAERAAGARLATLQRITAELSRAVGVDDVADVVLGLALEELGASTGSLCMIDGDHLRIARAVGYGTEVLDYWERFSLDDDLPAAQAVRTAQPVYLGGKLDQQARYPAFDDAPLVGAGSLAVLPLAIDGIPLGALVIGFTDTREFSADDRALFCSLATQCAAAIARADLYEERERARAAAERSRARLSFLAEASAELGTSLDYQATLKRVAELAVPRLADVFTLHLLEGSRISLVGLATSDADHLEPLREALLTRPPALEDETGTGAVLRTGERVVFRPVHDDLWERFRGDHPDRFRALALSAGAIVPLVARGRTIGALGFAVRAGREFDDEGLLLAEELAARAGAAIDNARLFHQRTTALRTLQSSLLPPQLPRIAGLDLGACYSAGSAGLDVGGDFYDVFPLYGNRHLVLLGDVCGRGVEAANTALLIRHVTRAAAVNLRSPAAILAHLNEVLLRHGDADGDDPRFCTAVVAVVHPRSDGTVSVTLTLGGHPEPLLRDANGELRPVGEPGSIVGATEDVSFTDTRVLLGPGEKLICFTDGATERRRGNDFFGEDGLAAALRTVTGNADAVASGVVDAVTGFAPTELGDDLAVLVLGPATPDA</sequence>
<dbReference type="EMBL" id="BAAAHE010000047">
    <property type="protein sequence ID" value="GAA0634926.1"/>
    <property type="molecule type" value="Genomic_DNA"/>
</dbReference>
<dbReference type="InterPro" id="IPR052016">
    <property type="entry name" value="Bact_Sigma-Reg"/>
</dbReference>
<evidence type="ECO:0000256" key="1">
    <source>
        <dbReference type="ARBA" id="ARBA00022801"/>
    </source>
</evidence>
<organism evidence="3 4">
    <name type="scientific">Sporichthya brevicatena</name>
    <dbReference type="NCBI Taxonomy" id="171442"/>
    <lineage>
        <taxon>Bacteria</taxon>
        <taxon>Bacillati</taxon>
        <taxon>Actinomycetota</taxon>
        <taxon>Actinomycetes</taxon>
        <taxon>Sporichthyales</taxon>
        <taxon>Sporichthyaceae</taxon>
        <taxon>Sporichthya</taxon>
    </lineage>
</organism>
<dbReference type="Gene3D" id="3.30.565.10">
    <property type="entry name" value="Histidine kinase-like ATPase, C-terminal domain"/>
    <property type="match status" value="1"/>
</dbReference>
<dbReference type="CDD" id="cd16936">
    <property type="entry name" value="HATPase_RsbW-like"/>
    <property type="match status" value="1"/>
</dbReference>
<dbReference type="InterPro" id="IPR001932">
    <property type="entry name" value="PPM-type_phosphatase-like_dom"/>
</dbReference>
<gene>
    <name evidence="3" type="ORF">GCM10009547_43800</name>
</gene>
<dbReference type="Pfam" id="PF08447">
    <property type="entry name" value="PAS_3"/>
    <property type="match status" value="1"/>
</dbReference>
<dbReference type="InterPro" id="IPR029016">
    <property type="entry name" value="GAF-like_dom_sf"/>
</dbReference>
<dbReference type="Gene3D" id="3.60.40.10">
    <property type="entry name" value="PPM-type phosphatase domain"/>
    <property type="match status" value="1"/>
</dbReference>